<dbReference type="AlphaFoldDB" id="A0A0N7M1A2"/>
<evidence type="ECO:0000313" key="2">
    <source>
        <dbReference type="Proteomes" id="UP000054935"/>
    </source>
</evidence>
<gene>
    <name evidence="1" type="ORF">TRN7648_04240</name>
</gene>
<evidence type="ECO:0000313" key="1">
    <source>
        <dbReference type="EMBL" id="CUH82697.1"/>
    </source>
</evidence>
<sequence length="136" mass="15289">MAQKTKDIALLAAMEFAALRDQMAQVRHLMSSPSMAAFDRMAAGIEEFGYFGNVEIQKAYEFQQCLSHEIDMCGGAPITTRSDEGDLIWLGGTEESRKLAKFERHLAQYVCHARHVSIALSAEVAMQRRRAELLEH</sequence>
<protein>
    <submittedName>
        <fullName evidence="1">Uncharacterized protein</fullName>
    </submittedName>
</protein>
<dbReference type="EMBL" id="CYSE01000021">
    <property type="protein sequence ID" value="CUH82697.1"/>
    <property type="molecule type" value="Genomic_DNA"/>
</dbReference>
<dbReference type="OrthoDB" id="7864780at2"/>
<dbReference type="Proteomes" id="UP000054935">
    <property type="component" value="Unassembled WGS sequence"/>
</dbReference>
<dbReference type="RefSeq" id="WP_058249581.1">
    <property type="nucleotide sequence ID" value="NZ_CYSE01000021.1"/>
</dbReference>
<name>A0A0N7M1A2_9RHOB</name>
<keyword evidence="2" id="KW-1185">Reference proteome</keyword>
<accession>A0A0N7M1A2</accession>
<proteinExistence type="predicted"/>
<organism evidence="1 2">
    <name type="scientific">Tropicibacter naphthalenivorans</name>
    <dbReference type="NCBI Taxonomy" id="441103"/>
    <lineage>
        <taxon>Bacteria</taxon>
        <taxon>Pseudomonadati</taxon>
        <taxon>Pseudomonadota</taxon>
        <taxon>Alphaproteobacteria</taxon>
        <taxon>Rhodobacterales</taxon>
        <taxon>Roseobacteraceae</taxon>
        <taxon>Tropicibacter</taxon>
    </lineage>
</organism>
<reference evidence="1 2" key="1">
    <citation type="submission" date="2015-09" db="EMBL/GenBank/DDBJ databases">
        <authorList>
            <consortium name="Swine Surveillance"/>
        </authorList>
    </citation>
    <scope>NUCLEOTIDE SEQUENCE [LARGE SCALE GENOMIC DNA]</scope>
    <source>
        <strain evidence="1 2">CECT 7648</strain>
    </source>
</reference>